<gene>
    <name evidence="3" type="ORF">CXK92_10585</name>
</gene>
<feature type="transmembrane region" description="Helical" evidence="1">
    <location>
        <begin position="204"/>
        <end position="227"/>
    </location>
</feature>
<accession>A0A2N8S209</accession>
<dbReference type="InterPro" id="IPR025403">
    <property type="entry name" value="TgpA-like_C"/>
</dbReference>
<proteinExistence type="predicted"/>
<keyword evidence="1" id="KW-0812">Transmembrane</keyword>
<feature type="transmembrane region" description="Helical" evidence="1">
    <location>
        <begin position="362"/>
        <end position="379"/>
    </location>
</feature>
<name>A0A2N8S209_STUST</name>
<dbReference type="Pfam" id="PF13559">
    <property type="entry name" value="DUF4129"/>
    <property type="match status" value="1"/>
</dbReference>
<dbReference type="RefSeq" id="WP_102824995.1">
    <property type="nucleotide sequence ID" value="NZ_CP139348.1"/>
</dbReference>
<organism evidence="3 4">
    <name type="scientific">Stutzerimonas stutzeri</name>
    <name type="common">Pseudomonas stutzeri</name>
    <dbReference type="NCBI Taxonomy" id="316"/>
    <lineage>
        <taxon>Bacteria</taxon>
        <taxon>Pseudomonadati</taxon>
        <taxon>Pseudomonadota</taxon>
        <taxon>Gammaproteobacteria</taxon>
        <taxon>Pseudomonadales</taxon>
        <taxon>Pseudomonadaceae</taxon>
        <taxon>Stutzerimonas</taxon>
    </lineage>
</organism>
<feature type="transmembrane region" description="Helical" evidence="1">
    <location>
        <begin position="151"/>
        <end position="175"/>
    </location>
</feature>
<evidence type="ECO:0000259" key="2">
    <source>
        <dbReference type="Pfam" id="PF13559"/>
    </source>
</evidence>
<reference evidence="3 4" key="1">
    <citation type="submission" date="2018-01" db="EMBL/GenBank/DDBJ databases">
        <title>Denitrification phenotypes of diverse strains of Pseudomonas stutzeri.</title>
        <authorList>
            <person name="Milligan D.A."/>
            <person name="Bergaust L."/>
            <person name="Bakken L.R."/>
            <person name="Frostegard A."/>
        </authorList>
    </citation>
    <scope>NUCLEOTIDE SEQUENCE [LARGE SCALE GENOMIC DNA]</scope>
    <source>
        <strain evidence="3 4">KC</strain>
    </source>
</reference>
<keyword evidence="1" id="KW-1133">Transmembrane helix</keyword>
<dbReference type="EMBL" id="POUN01000003">
    <property type="protein sequence ID" value="PNF80657.1"/>
    <property type="molecule type" value="Genomic_DNA"/>
</dbReference>
<evidence type="ECO:0000313" key="3">
    <source>
        <dbReference type="EMBL" id="PNF80657.1"/>
    </source>
</evidence>
<feature type="domain" description="Protein-glutamine gamma-glutamyltransferase-like C-terminal" evidence="2">
    <location>
        <begin position="437"/>
        <end position="508"/>
    </location>
</feature>
<protein>
    <submittedName>
        <fullName evidence="3">DUF4129 domain-containing protein</fullName>
    </submittedName>
</protein>
<keyword evidence="1" id="KW-0472">Membrane</keyword>
<sequence>MQLSDASVSIRPRSPWEALDLGTLLARRHAKLLMATWAAVTLPVFALTSLLLWQHPSIALLLFWWLKPLYERLPLHILSRALFGETPGLRESLKAFPGLLRSQWFASLTWRRLSTTRSFDLPVQQLEGLDGKARTQRVVALSLRNGRAASWLTVVGVHLEGALWLGLLGVLYFLLPAQLVQRWNWEDLLGLSGEWLWLEHLSNLLYVLVLIVWEPIYVACGFSLYLNRRTHLEAWDIELAFRRLRQRLLGTVPMLLLACGLLLWPAQQAAWAAPAAQADEIQPGPESKRLLNQPVTSEAARERIEALLDQPPFQHRETVTRWRLGDGDEAKQPGALARLIERLLQGGSFWHGLDRLAQVLEVLLWTALALLVALVLWRYRDWLRTFGGRMRLPNRRRMAPPEQLFGLDVAPHSLPDDIASEAERLWQLDPRAALALLYRGLLCRLLRDFQLPLKAAHTEGEVLQQVRDLQLDPLSRFAEQLTRHWQQQAYGHRPADEQVRDALCADWRALFVEGGQP</sequence>
<dbReference type="OrthoDB" id="183980at2"/>
<dbReference type="AlphaFoldDB" id="A0A2N8S209"/>
<evidence type="ECO:0000256" key="1">
    <source>
        <dbReference type="SAM" id="Phobius"/>
    </source>
</evidence>
<comment type="caution">
    <text evidence="3">The sequence shown here is derived from an EMBL/GenBank/DDBJ whole genome shotgun (WGS) entry which is preliminary data.</text>
</comment>
<feature type="transmembrane region" description="Helical" evidence="1">
    <location>
        <begin position="248"/>
        <end position="266"/>
    </location>
</feature>
<dbReference type="Proteomes" id="UP000235925">
    <property type="component" value="Unassembled WGS sequence"/>
</dbReference>
<evidence type="ECO:0000313" key="4">
    <source>
        <dbReference type="Proteomes" id="UP000235925"/>
    </source>
</evidence>